<dbReference type="Gene3D" id="3.40.50.150">
    <property type="entry name" value="Vaccinia Virus protein VP39"/>
    <property type="match status" value="1"/>
</dbReference>
<evidence type="ECO:0000313" key="5">
    <source>
        <dbReference type="Proteomes" id="UP000177122"/>
    </source>
</evidence>
<dbReference type="PANTHER" id="PTHR43861:SF1">
    <property type="entry name" value="TRANS-ACONITATE 2-METHYLTRANSFERASE"/>
    <property type="match status" value="1"/>
</dbReference>
<dbReference type="Proteomes" id="UP000177122">
    <property type="component" value="Unassembled WGS sequence"/>
</dbReference>
<evidence type="ECO:0000256" key="1">
    <source>
        <dbReference type="ARBA" id="ARBA00022603"/>
    </source>
</evidence>
<dbReference type="SUPFAM" id="SSF53335">
    <property type="entry name" value="S-adenosyl-L-methionine-dependent methyltransferases"/>
    <property type="match status" value="1"/>
</dbReference>
<dbReference type="CDD" id="cd02440">
    <property type="entry name" value="AdoMet_MTases"/>
    <property type="match status" value="1"/>
</dbReference>
<dbReference type="InterPro" id="IPR029063">
    <property type="entry name" value="SAM-dependent_MTases_sf"/>
</dbReference>
<evidence type="ECO:0000259" key="3">
    <source>
        <dbReference type="Pfam" id="PF13649"/>
    </source>
</evidence>
<dbReference type="Pfam" id="PF13649">
    <property type="entry name" value="Methyltransf_25"/>
    <property type="match status" value="1"/>
</dbReference>
<evidence type="ECO:0000256" key="2">
    <source>
        <dbReference type="ARBA" id="ARBA00022679"/>
    </source>
</evidence>
<name>A0A1G2CWT4_9BACT</name>
<gene>
    <name evidence="4" type="ORF">A2845_03350</name>
</gene>
<dbReference type="AlphaFoldDB" id="A0A1G2CWT4"/>
<dbReference type="PANTHER" id="PTHR43861">
    <property type="entry name" value="TRANS-ACONITATE 2-METHYLTRANSFERASE-RELATED"/>
    <property type="match status" value="1"/>
</dbReference>
<dbReference type="GO" id="GO:0032259">
    <property type="term" value="P:methylation"/>
    <property type="evidence" value="ECO:0007669"/>
    <property type="project" value="UniProtKB-KW"/>
</dbReference>
<dbReference type="InterPro" id="IPR041698">
    <property type="entry name" value="Methyltransf_25"/>
</dbReference>
<dbReference type="GO" id="GO:0008168">
    <property type="term" value="F:methyltransferase activity"/>
    <property type="evidence" value="ECO:0007669"/>
    <property type="project" value="UniProtKB-KW"/>
</dbReference>
<comment type="caution">
    <text evidence="4">The sequence shown here is derived from an EMBL/GenBank/DDBJ whole genome shotgun (WGS) entry which is preliminary data.</text>
</comment>
<keyword evidence="1" id="KW-0489">Methyltransferase</keyword>
<accession>A0A1G2CWT4</accession>
<dbReference type="EMBL" id="MHLI01000006">
    <property type="protein sequence ID" value="OGZ05814.1"/>
    <property type="molecule type" value="Genomic_DNA"/>
</dbReference>
<reference evidence="4 5" key="1">
    <citation type="journal article" date="2016" name="Nat. Commun.">
        <title>Thousands of microbial genomes shed light on interconnected biogeochemical processes in an aquifer system.</title>
        <authorList>
            <person name="Anantharaman K."/>
            <person name="Brown C.T."/>
            <person name="Hug L.A."/>
            <person name="Sharon I."/>
            <person name="Castelle C.J."/>
            <person name="Probst A.J."/>
            <person name="Thomas B.C."/>
            <person name="Singh A."/>
            <person name="Wilkins M.J."/>
            <person name="Karaoz U."/>
            <person name="Brodie E.L."/>
            <person name="Williams K.H."/>
            <person name="Hubbard S.S."/>
            <person name="Banfield J.F."/>
        </authorList>
    </citation>
    <scope>NUCLEOTIDE SEQUENCE [LARGE SCALE GENOMIC DNA]</scope>
</reference>
<organism evidence="4 5">
    <name type="scientific">Candidatus Lloydbacteria bacterium RIFCSPHIGHO2_01_FULL_49_22</name>
    <dbReference type="NCBI Taxonomy" id="1798658"/>
    <lineage>
        <taxon>Bacteria</taxon>
        <taxon>Candidatus Lloydiibacteriota</taxon>
    </lineage>
</organism>
<sequence>MANTEVKNFYNETMPGKFGEDYEYTRWFKDEIQRVGYAQTKDAITVHVLDDAILDPSFILELGPGAATWTKHLLARFPDASFDLLDISREMLARSHKAIGENAHVNYVESDILEWDPKGSYEFFFSSRVIEYIDDKKKFCEKIFSVLESNGRGFLITKMPHYERERLLRHAKSDLHQGQMAPAVLRETLMSVGFIDVDCYPVTMVFPFLHSAFANKWIGRLFGSRTLGFFGMLFAESYCVVFRKP</sequence>
<keyword evidence="2" id="KW-0808">Transferase</keyword>
<proteinExistence type="predicted"/>
<evidence type="ECO:0000313" key="4">
    <source>
        <dbReference type="EMBL" id="OGZ05814.1"/>
    </source>
</evidence>
<protein>
    <recommendedName>
        <fullName evidence="3">Methyltransferase domain-containing protein</fullName>
    </recommendedName>
</protein>
<feature type="domain" description="Methyltransferase" evidence="3">
    <location>
        <begin position="59"/>
        <end position="151"/>
    </location>
</feature>